<evidence type="ECO:0000256" key="3">
    <source>
        <dbReference type="ARBA" id="ARBA00022777"/>
    </source>
</evidence>
<keyword evidence="3" id="KW-0418">Kinase</keyword>
<dbReference type="PRINTS" id="PR00344">
    <property type="entry name" value="BCTRLSENSOR"/>
</dbReference>
<dbReference type="RefSeq" id="WP_054291109.1">
    <property type="nucleotide sequence ID" value="NZ_CP012752.1"/>
</dbReference>
<proteinExistence type="predicted"/>
<evidence type="ECO:0000259" key="6">
    <source>
        <dbReference type="PROSITE" id="PS50109"/>
    </source>
</evidence>
<keyword evidence="4" id="KW-0902">Two-component regulatory system</keyword>
<evidence type="ECO:0000259" key="5">
    <source>
        <dbReference type="PROSITE" id="PS50042"/>
    </source>
</evidence>
<reference evidence="7 8" key="1">
    <citation type="submission" date="2015-07" db="EMBL/GenBank/DDBJ databases">
        <title>Genome sequencing of Kibdelosporangium phytohabitans.</title>
        <authorList>
            <person name="Qin S."/>
            <person name="Xing K."/>
        </authorList>
    </citation>
    <scope>NUCLEOTIDE SEQUENCE [LARGE SCALE GENOMIC DNA]</scope>
    <source>
        <strain evidence="7 8">KLBMP1111</strain>
    </source>
</reference>
<feature type="domain" description="Histidine kinase" evidence="6">
    <location>
        <begin position="312"/>
        <end position="477"/>
    </location>
</feature>
<dbReference type="InterPro" id="IPR036890">
    <property type="entry name" value="HATPase_C_sf"/>
</dbReference>
<protein>
    <recommendedName>
        <fullName evidence="2">histidine kinase</fullName>
        <ecNumber evidence="2">2.7.13.3</ecNumber>
    </recommendedName>
</protein>
<organism evidence="7 8">
    <name type="scientific">Kibdelosporangium phytohabitans</name>
    <dbReference type="NCBI Taxonomy" id="860235"/>
    <lineage>
        <taxon>Bacteria</taxon>
        <taxon>Bacillati</taxon>
        <taxon>Actinomycetota</taxon>
        <taxon>Actinomycetes</taxon>
        <taxon>Pseudonocardiales</taxon>
        <taxon>Pseudonocardiaceae</taxon>
        <taxon>Kibdelosporangium</taxon>
    </lineage>
</organism>
<keyword evidence="8" id="KW-1185">Reference proteome</keyword>
<dbReference type="SUPFAM" id="SSF55874">
    <property type="entry name" value="ATPase domain of HSP90 chaperone/DNA topoisomerase II/histidine kinase"/>
    <property type="match status" value="1"/>
</dbReference>
<keyword evidence="3" id="KW-0808">Transferase</keyword>
<dbReference type="Gene3D" id="3.30.565.10">
    <property type="entry name" value="Histidine kinase-like ATPase, C-terminal domain"/>
    <property type="match status" value="1"/>
</dbReference>
<evidence type="ECO:0000313" key="8">
    <source>
        <dbReference type="Proteomes" id="UP000063699"/>
    </source>
</evidence>
<dbReference type="InterPro" id="IPR018490">
    <property type="entry name" value="cNMP-bd_dom_sf"/>
</dbReference>
<dbReference type="PANTHER" id="PTHR43065">
    <property type="entry name" value="SENSOR HISTIDINE KINASE"/>
    <property type="match status" value="1"/>
</dbReference>
<dbReference type="Gene3D" id="1.10.287.130">
    <property type="match status" value="1"/>
</dbReference>
<dbReference type="EC" id="2.7.13.3" evidence="2"/>
<dbReference type="GO" id="GO:0000160">
    <property type="term" value="P:phosphorelay signal transduction system"/>
    <property type="evidence" value="ECO:0007669"/>
    <property type="project" value="UniProtKB-KW"/>
</dbReference>
<name>A0A0N9HQ41_9PSEU</name>
<dbReference type="SUPFAM" id="SSF51206">
    <property type="entry name" value="cAMP-binding domain-like"/>
    <property type="match status" value="1"/>
</dbReference>
<dbReference type="AlphaFoldDB" id="A0A0N9HQ41"/>
<dbReference type="SMART" id="SM00387">
    <property type="entry name" value="HATPase_c"/>
    <property type="match status" value="1"/>
</dbReference>
<dbReference type="Gene3D" id="2.60.120.10">
    <property type="entry name" value="Jelly Rolls"/>
    <property type="match status" value="1"/>
</dbReference>
<dbReference type="InterPro" id="IPR003594">
    <property type="entry name" value="HATPase_dom"/>
</dbReference>
<dbReference type="Proteomes" id="UP000063699">
    <property type="component" value="Chromosome"/>
</dbReference>
<dbReference type="KEGG" id="kphy:AOZ06_21870"/>
<dbReference type="GO" id="GO:0004673">
    <property type="term" value="F:protein histidine kinase activity"/>
    <property type="evidence" value="ECO:0007669"/>
    <property type="project" value="UniProtKB-EC"/>
</dbReference>
<dbReference type="CDD" id="cd00038">
    <property type="entry name" value="CAP_ED"/>
    <property type="match status" value="1"/>
</dbReference>
<evidence type="ECO:0000256" key="2">
    <source>
        <dbReference type="ARBA" id="ARBA00012438"/>
    </source>
</evidence>
<accession>A0A0N9HQ41</accession>
<feature type="domain" description="Cyclic nucleotide-binding" evidence="5">
    <location>
        <begin position="11"/>
        <end position="149"/>
    </location>
</feature>
<comment type="catalytic activity">
    <reaction evidence="1">
        <text>ATP + protein L-histidine = ADP + protein N-phospho-L-histidine.</text>
        <dbReference type="EC" id="2.7.13.3"/>
    </reaction>
</comment>
<dbReference type="InterPro" id="IPR004358">
    <property type="entry name" value="Sig_transdc_His_kin-like_C"/>
</dbReference>
<dbReference type="EMBL" id="CP012752">
    <property type="protein sequence ID" value="ALG09205.1"/>
    <property type="molecule type" value="Genomic_DNA"/>
</dbReference>
<dbReference type="InterPro" id="IPR014710">
    <property type="entry name" value="RmlC-like_jellyroll"/>
</dbReference>
<evidence type="ECO:0000313" key="7">
    <source>
        <dbReference type="EMBL" id="ALG09205.1"/>
    </source>
</evidence>
<dbReference type="PROSITE" id="PS50042">
    <property type="entry name" value="CNMP_BINDING_3"/>
    <property type="match status" value="1"/>
</dbReference>
<dbReference type="InterPro" id="IPR000595">
    <property type="entry name" value="cNMP-bd_dom"/>
</dbReference>
<sequence>MSVDRLRDVELFAELDDDQLTWLAHVGTPLRLRDGEVLFDDGQVATHFYVLLAGGLLITQVLDGWEHVLSRHSATIAADPRAELGPGAKPRAAHQFTGELPMLAGGDYVAKATAVGDTELISYDKETFLQMLVRCPQVCRVMVPVLAWRIHSQETQAGRRATLEGVGKLTAGLAHELNNPTAAVVRSAGELELTVPDLAAWANEWGAHATPGERALLDDFTARVTAGEGVVRPRDALDAAEVADNLIDWFEPRDVDRAAEFATILADHGVHPALLDEFATGVRADVLPVAVACLCFSLHTRSLVADVSEAGQRIEALVATARSYTNLDRAPVQDIDLVEGLEATLAMLAPNLAGIRIRRDYGDLPLVAVRPGELNQVWSNLIDNAIHAMGGTGELRISTRVEGGCAVVEIRDSGPGIAQDVLPSLFQPFFTTKDIGRGTGLGLYLSRNIITQHHNGSIDVTSRPGDTRFTVMLPLARYMSTA</sequence>
<evidence type="ECO:0000256" key="1">
    <source>
        <dbReference type="ARBA" id="ARBA00000085"/>
    </source>
</evidence>
<dbReference type="InterPro" id="IPR005467">
    <property type="entry name" value="His_kinase_dom"/>
</dbReference>
<gene>
    <name evidence="7" type="ORF">AOZ06_21870</name>
</gene>
<dbReference type="PANTHER" id="PTHR43065:SF48">
    <property type="entry name" value="HISTIDINE KINASE"/>
    <property type="match status" value="1"/>
</dbReference>
<dbReference type="Pfam" id="PF02518">
    <property type="entry name" value="HATPase_c"/>
    <property type="match status" value="1"/>
</dbReference>
<dbReference type="SMART" id="SM00100">
    <property type="entry name" value="cNMP"/>
    <property type="match status" value="1"/>
</dbReference>
<dbReference type="STRING" id="860235.AOZ06_21870"/>
<dbReference type="PROSITE" id="PS50109">
    <property type="entry name" value="HIS_KIN"/>
    <property type="match status" value="1"/>
</dbReference>
<evidence type="ECO:0000256" key="4">
    <source>
        <dbReference type="ARBA" id="ARBA00023012"/>
    </source>
</evidence>